<evidence type="ECO:0000313" key="7">
    <source>
        <dbReference type="EMBL" id="KAB2572116.1"/>
    </source>
</evidence>
<evidence type="ECO:0000256" key="4">
    <source>
        <dbReference type="PIRSR" id="PIRSR024851-50"/>
    </source>
</evidence>
<keyword evidence="8" id="KW-1185">Reference proteome</keyword>
<dbReference type="GO" id="GO:0030411">
    <property type="term" value="F:scytalone dehydratase activity"/>
    <property type="evidence" value="ECO:0007669"/>
    <property type="project" value="InterPro"/>
</dbReference>
<dbReference type="InterPro" id="IPR004235">
    <property type="entry name" value="Scytalone_dehydratase"/>
</dbReference>
<dbReference type="Gene3D" id="3.10.450.50">
    <property type="match status" value="1"/>
</dbReference>
<dbReference type="InterPro" id="IPR049884">
    <property type="entry name" value="Scytalone_dh"/>
</dbReference>
<feature type="domain" description="Scytalone dehydratase-like" evidence="6">
    <location>
        <begin position="53"/>
        <end position="177"/>
    </location>
</feature>
<proteinExistence type="inferred from homology"/>
<feature type="domain" description="Scytalone dehydratase-like" evidence="6">
    <location>
        <begin position="7"/>
        <end position="42"/>
    </location>
</feature>
<sequence>MADIPAYEDVAGCSAALFEWAESYDTKDWDRLRKCVAPTLRASISGPPLVRYVVNVIQVDYRSFLDKIWEDMPADQFIAMASDPKFLGNPLLKTQHFIGASRWQQVSETEITGRHQVRVPHQKYTDESRKTVAVKGHSHGGATMWYKKVEGIWKFAGLCPDIRWFEYDYDQVFADTKVHFNEADGVQDTQHH</sequence>
<dbReference type="OrthoDB" id="5281072at2759"/>
<accession>A0A5N5D376</accession>
<comment type="similarity">
    <text evidence="1 3">Belongs to the scytalone dehydratase family.</text>
</comment>
<feature type="active site" evidence="4">
    <location>
        <position position="96"/>
    </location>
</feature>
<feature type="active site" evidence="4">
    <location>
        <position position="121"/>
    </location>
</feature>
<evidence type="ECO:0000256" key="5">
    <source>
        <dbReference type="PIRSR" id="PIRSR024851-51"/>
    </source>
</evidence>
<evidence type="ECO:0000259" key="6">
    <source>
        <dbReference type="Pfam" id="PF02982"/>
    </source>
</evidence>
<dbReference type="SUPFAM" id="SSF54427">
    <property type="entry name" value="NTF2-like"/>
    <property type="match status" value="1"/>
</dbReference>
<dbReference type="Proteomes" id="UP000325902">
    <property type="component" value="Unassembled WGS sequence"/>
</dbReference>
<protein>
    <submittedName>
        <fullName evidence="7">Scytalone dehydratase</fullName>
    </submittedName>
</protein>
<keyword evidence="2 3" id="KW-0456">Lyase</keyword>
<feature type="binding site" evidence="5">
    <location>
        <position position="64"/>
    </location>
    <ligand>
        <name>substrate</name>
    </ligand>
</feature>
<dbReference type="GO" id="GO:0006582">
    <property type="term" value="P:melanin metabolic process"/>
    <property type="evidence" value="ECO:0007669"/>
    <property type="project" value="InterPro"/>
</dbReference>
<evidence type="ECO:0000256" key="3">
    <source>
        <dbReference type="PIRNR" id="PIRNR024851"/>
    </source>
</evidence>
<gene>
    <name evidence="7" type="primary">SCD1_1</name>
    <name evidence="7" type="ORF">DBV05_g9247</name>
</gene>
<organism evidence="7 8">
    <name type="scientific">Lasiodiplodia theobromae</name>
    <dbReference type="NCBI Taxonomy" id="45133"/>
    <lineage>
        <taxon>Eukaryota</taxon>
        <taxon>Fungi</taxon>
        <taxon>Dikarya</taxon>
        <taxon>Ascomycota</taxon>
        <taxon>Pezizomycotina</taxon>
        <taxon>Dothideomycetes</taxon>
        <taxon>Dothideomycetes incertae sedis</taxon>
        <taxon>Botryosphaeriales</taxon>
        <taxon>Botryosphaeriaceae</taxon>
        <taxon>Lasiodiplodia</taxon>
    </lineage>
</organism>
<name>A0A5N5D376_9PEZI</name>
<dbReference type="PIRSF" id="PIRSF024851">
    <property type="entry name" value="SCD1"/>
    <property type="match status" value="1"/>
</dbReference>
<reference evidence="7 8" key="1">
    <citation type="journal article" date="2019" name="Sci. Rep.">
        <title>A multi-omics analysis of the grapevine pathogen Lasiodiplodia theobromae reveals that temperature affects the expression of virulence- and pathogenicity-related genes.</title>
        <authorList>
            <person name="Felix C."/>
            <person name="Meneses R."/>
            <person name="Goncalves M.F.M."/>
            <person name="Tilleman L."/>
            <person name="Duarte A.S."/>
            <person name="Jorrin-Novo J.V."/>
            <person name="Van de Peer Y."/>
            <person name="Deforce D."/>
            <person name="Van Nieuwerburgh F."/>
            <person name="Esteves A.C."/>
            <person name="Alves A."/>
        </authorList>
    </citation>
    <scope>NUCLEOTIDE SEQUENCE [LARGE SCALE GENOMIC DNA]</scope>
    <source>
        <strain evidence="7 8">LA-SOL3</strain>
    </source>
</reference>
<evidence type="ECO:0000256" key="2">
    <source>
        <dbReference type="ARBA" id="ARBA00023239"/>
    </source>
</evidence>
<evidence type="ECO:0000313" key="8">
    <source>
        <dbReference type="Proteomes" id="UP000325902"/>
    </source>
</evidence>
<evidence type="ECO:0000256" key="1">
    <source>
        <dbReference type="ARBA" id="ARBA00008584"/>
    </source>
</evidence>
<dbReference type="EMBL" id="VCHE01000085">
    <property type="protein sequence ID" value="KAB2572116.1"/>
    <property type="molecule type" value="Genomic_DNA"/>
</dbReference>
<dbReference type="AlphaFoldDB" id="A0A5N5D376"/>
<feature type="binding site" evidence="5">
    <location>
        <position position="61"/>
    </location>
    <ligand>
        <name>substrate</name>
    </ligand>
</feature>
<dbReference type="InterPro" id="IPR032710">
    <property type="entry name" value="NTF2-like_dom_sf"/>
</dbReference>
<comment type="caution">
    <text evidence="7">The sequence shown here is derived from an EMBL/GenBank/DDBJ whole genome shotgun (WGS) entry which is preliminary data.</text>
</comment>
<feature type="binding site" evidence="5">
    <location>
        <position position="24"/>
    </location>
    <ligand>
        <name>substrate</name>
    </ligand>
</feature>
<dbReference type="Pfam" id="PF02982">
    <property type="entry name" value="Scytalone_dh"/>
    <property type="match status" value="2"/>
</dbReference>